<organism evidence="1 2">
    <name type="scientific">Aldrovandia affinis</name>
    <dbReference type="NCBI Taxonomy" id="143900"/>
    <lineage>
        <taxon>Eukaryota</taxon>
        <taxon>Metazoa</taxon>
        <taxon>Chordata</taxon>
        <taxon>Craniata</taxon>
        <taxon>Vertebrata</taxon>
        <taxon>Euteleostomi</taxon>
        <taxon>Actinopterygii</taxon>
        <taxon>Neopterygii</taxon>
        <taxon>Teleostei</taxon>
        <taxon>Notacanthiformes</taxon>
        <taxon>Halosauridae</taxon>
        <taxon>Aldrovandia</taxon>
    </lineage>
</organism>
<evidence type="ECO:0000313" key="2">
    <source>
        <dbReference type="Proteomes" id="UP001221898"/>
    </source>
</evidence>
<evidence type="ECO:0000313" key="1">
    <source>
        <dbReference type="EMBL" id="KAJ8399726.1"/>
    </source>
</evidence>
<sequence>MDYEEACTASAEGEGCRNKMDWECSVNDKVLLGAEGSGEEMDWECNMDNEPALGAEIFCEEMDWECEVDDKVYRRMGQKWTRIQKTTRIFNLHKTTTWVKWRLDGRSN</sequence>
<proteinExistence type="predicted"/>
<accession>A0AAD7SE62</accession>
<dbReference type="Proteomes" id="UP001221898">
    <property type="component" value="Unassembled WGS sequence"/>
</dbReference>
<comment type="caution">
    <text evidence="1">The sequence shown here is derived from an EMBL/GenBank/DDBJ whole genome shotgun (WGS) entry which is preliminary data.</text>
</comment>
<name>A0AAD7SE62_9TELE</name>
<protein>
    <submittedName>
        <fullName evidence="1">Uncharacterized protein</fullName>
    </submittedName>
</protein>
<dbReference type="EMBL" id="JAINUG010000081">
    <property type="protein sequence ID" value="KAJ8399726.1"/>
    <property type="molecule type" value="Genomic_DNA"/>
</dbReference>
<gene>
    <name evidence="1" type="ORF">AAFF_G00408310</name>
</gene>
<reference evidence="1" key="1">
    <citation type="journal article" date="2023" name="Science">
        <title>Genome structures resolve the early diversification of teleost fishes.</title>
        <authorList>
            <person name="Parey E."/>
            <person name="Louis A."/>
            <person name="Montfort J."/>
            <person name="Bouchez O."/>
            <person name="Roques C."/>
            <person name="Iampietro C."/>
            <person name="Lluch J."/>
            <person name="Castinel A."/>
            <person name="Donnadieu C."/>
            <person name="Desvignes T."/>
            <person name="Floi Bucao C."/>
            <person name="Jouanno E."/>
            <person name="Wen M."/>
            <person name="Mejri S."/>
            <person name="Dirks R."/>
            <person name="Jansen H."/>
            <person name="Henkel C."/>
            <person name="Chen W.J."/>
            <person name="Zahm M."/>
            <person name="Cabau C."/>
            <person name="Klopp C."/>
            <person name="Thompson A.W."/>
            <person name="Robinson-Rechavi M."/>
            <person name="Braasch I."/>
            <person name="Lecointre G."/>
            <person name="Bobe J."/>
            <person name="Postlethwait J.H."/>
            <person name="Berthelot C."/>
            <person name="Roest Crollius H."/>
            <person name="Guiguen Y."/>
        </authorList>
    </citation>
    <scope>NUCLEOTIDE SEQUENCE</scope>
    <source>
        <strain evidence="1">NC1722</strain>
    </source>
</reference>
<dbReference type="AlphaFoldDB" id="A0AAD7SE62"/>
<keyword evidence="2" id="KW-1185">Reference proteome</keyword>